<sequence length="530" mass="60439">MEDDTDGAFHDATPTPPGPDLISGLPAELKYMVVSKITNKKDLSNLCLMSKTWNDVAQPALWHAFEIPIYGRKKSHRLLDALANPACIPAKHIRRIRLSSIYYCHQSLEKQIWETLGLISLNSLAEFCAEDVPSFRIFEILKNQSRLTDLTVKNLEVEGEHGTPDIRTQLHQELALQNLYFASELHSKTENVDEEFSAIIPIIMKSPRLQKLSINITKYYDGPLTFPASVFNRLFMSSRSTPITELRLKGIDLTKVNHSDLTTLSFDALRVLHLEECTSTAPLLDSLAAMHRQLQEQKSQAKLEAFAYVTPQHDKPEWPTLRSSLKRFLSSFSSLHRLTIVCRDDDYTWLGFELFELHASTLEFLLFESEAYPLEDLKLICTHCEHIEQLGMPLPDTSDEPKDNQIHYENDEIPSYLKQLARLPKLHTLRITSGDYLRYLNDSALARSCLLDLIRHGSKIQVCAVLLVSPFENCDYPVYCRVPARRDADGCTGEAKVVKVEYGDANLDLEKTSILGDYHPEEWDVHFKPL</sequence>
<dbReference type="InterPro" id="IPR036047">
    <property type="entry name" value="F-box-like_dom_sf"/>
</dbReference>
<dbReference type="EMBL" id="MU003701">
    <property type="protein sequence ID" value="KAF2809417.1"/>
    <property type="molecule type" value="Genomic_DNA"/>
</dbReference>
<evidence type="ECO:0008006" key="5">
    <source>
        <dbReference type="Google" id="ProtNLM"/>
    </source>
</evidence>
<gene>
    <name evidence="2 4" type="ORF">BDZ99DRAFT_571244</name>
</gene>
<dbReference type="OrthoDB" id="3794824at2759"/>
<dbReference type="AlphaFoldDB" id="A0A6A6YNI0"/>
<reference evidence="4" key="3">
    <citation type="submission" date="2025-04" db="UniProtKB">
        <authorList>
            <consortium name="RefSeq"/>
        </authorList>
    </citation>
    <scope>IDENTIFICATION</scope>
    <source>
        <strain evidence="4">CBS 304.34</strain>
    </source>
</reference>
<organism evidence="2">
    <name type="scientific">Mytilinidion resinicola</name>
    <dbReference type="NCBI Taxonomy" id="574789"/>
    <lineage>
        <taxon>Eukaryota</taxon>
        <taxon>Fungi</taxon>
        <taxon>Dikarya</taxon>
        <taxon>Ascomycota</taxon>
        <taxon>Pezizomycotina</taxon>
        <taxon>Dothideomycetes</taxon>
        <taxon>Pleosporomycetidae</taxon>
        <taxon>Mytilinidiales</taxon>
        <taxon>Mytilinidiaceae</taxon>
        <taxon>Mytilinidion</taxon>
    </lineage>
</organism>
<dbReference type="SUPFAM" id="SSF81383">
    <property type="entry name" value="F-box domain"/>
    <property type="match status" value="1"/>
</dbReference>
<dbReference type="RefSeq" id="XP_033576381.1">
    <property type="nucleotide sequence ID" value="XM_033728071.1"/>
</dbReference>
<evidence type="ECO:0000313" key="4">
    <source>
        <dbReference type="RefSeq" id="XP_033576381.1"/>
    </source>
</evidence>
<feature type="region of interest" description="Disordered" evidence="1">
    <location>
        <begin position="1"/>
        <end position="20"/>
    </location>
</feature>
<accession>A0A6A6YNI0</accession>
<keyword evidence="3" id="KW-1185">Reference proteome</keyword>
<evidence type="ECO:0000313" key="3">
    <source>
        <dbReference type="Proteomes" id="UP000504636"/>
    </source>
</evidence>
<evidence type="ECO:0000256" key="1">
    <source>
        <dbReference type="SAM" id="MobiDB-lite"/>
    </source>
</evidence>
<dbReference type="Proteomes" id="UP000504636">
    <property type="component" value="Unplaced"/>
</dbReference>
<reference evidence="4" key="2">
    <citation type="submission" date="2020-04" db="EMBL/GenBank/DDBJ databases">
        <authorList>
            <consortium name="NCBI Genome Project"/>
        </authorList>
    </citation>
    <scope>NUCLEOTIDE SEQUENCE</scope>
    <source>
        <strain evidence="4">CBS 304.34</strain>
    </source>
</reference>
<proteinExistence type="predicted"/>
<protein>
    <recommendedName>
        <fullName evidence="5">F-box domain-containing protein</fullName>
    </recommendedName>
</protein>
<dbReference type="GeneID" id="54468964"/>
<reference evidence="2 4" key="1">
    <citation type="journal article" date="2020" name="Stud. Mycol.">
        <title>101 Dothideomycetes genomes: a test case for predicting lifestyles and emergence of pathogens.</title>
        <authorList>
            <person name="Haridas S."/>
            <person name="Albert R."/>
            <person name="Binder M."/>
            <person name="Bloem J."/>
            <person name="Labutti K."/>
            <person name="Salamov A."/>
            <person name="Andreopoulos B."/>
            <person name="Baker S."/>
            <person name="Barry K."/>
            <person name="Bills G."/>
            <person name="Bluhm B."/>
            <person name="Cannon C."/>
            <person name="Castanera R."/>
            <person name="Culley D."/>
            <person name="Daum C."/>
            <person name="Ezra D."/>
            <person name="Gonzalez J."/>
            <person name="Henrissat B."/>
            <person name="Kuo A."/>
            <person name="Liang C."/>
            <person name="Lipzen A."/>
            <person name="Lutzoni F."/>
            <person name="Magnuson J."/>
            <person name="Mondo S."/>
            <person name="Nolan M."/>
            <person name="Ohm R."/>
            <person name="Pangilinan J."/>
            <person name="Park H.-J."/>
            <person name="Ramirez L."/>
            <person name="Alfaro M."/>
            <person name="Sun H."/>
            <person name="Tritt A."/>
            <person name="Yoshinaga Y."/>
            <person name="Zwiers L.-H."/>
            <person name="Turgeon B."/>
            <person name="Goodwin S."/>
            <person name="Spatafora J."/>
            <person name="Crous P."/>
            <person name="Grigoriev I."/>
        </authorList>
    </citation>
    <scope>NUCLEOTIDE SEQUENCE</scope>
    <source>
        <strain evidence="2 4">CBS 304.34</strain>
    </source>
</reference>
<name>A0A6A6YNI0_9PEZI</name>
<evidence type="ECO:0000313" key="2">
    <source>
        <dbReference type="EMBL" id="KAF2809417.1"/>
    </source>
</evidence>